<evidence type="ECO:0000256" key="1">
    <source>
        <dbReference type="ARBA" id="ARBA00022490"/>
    </source>
</evidence>
<proteinExistence type="inferred from homology"/>
<name>A0A556PMD2_9BACI</name>
<protein>
    <recommendedName>
        <fullName evidence="2">ClpXP adapter protein SpxH</fullName>
    </recommendedName>
</protein>
<dbReference type="Pfam" id="PF13743">
    <property type="entry name" value="Thioredoxin_5"/>
    <property type="match status" value="1"/>
</dbReference>
<comment type="similarity">
    <text evidence="2">Belongs to the SpxH family.</text>
</comment>
<dbReference type="CDD" id="cd03025">
    <property type="entry name" value="DsbA_FrnE_like"/>
    <property type="match status" value="1"/>
</dbReference>
<comment type="subcellular location">
    <subcellularLocation>
        <location evidence="2">Cytoplasm</location>
    </subcellularLocation>
</comment>
<comment type="function">
    <text evidence="2">Adapter protein required for efficient degradation of Spx by ClpXP under non-stress conditions. Interaction with Spx stabilizes Spx and exposes the C-terminus of Spx for recognition and proteolysis by ClpXP.</text>
</comment>
<keyword evidence="4" id="KW-1185">Reference proteome</keyword>
<evidence type="ECO:0000313" key="4">
    <source>
        <dbReference type="Proteomes" id="UP000316425"/>
    </source>
</evidence>
<dbReference type="OrthoDB" id="9813770at2"/>
<dbReference type="HAMAP" id="MF_02245">
    <property type="entry name" value="Adapter_SpxH"/>
    <property type="match status" value="1"/>
</dbReference>
<dbReference type="PANTHER" id="PTHR13887:SF47">
    <property type="entry name" value="CLPXP ADAPTER PROTEIN SPXH"/>
    <property type="match status" value="1"/>
</dbReference>
<dbReference type="GO" id="GO:0005737">
    <property type="term" value="C:cytoplasm"/>
    <property type="evidence" value="ECO:0007669"/>
    <property type="project" value="UniProtKB-SubCell"/>
</dbReference>
<gene>
    <name evidence="2" type="primary">spxH</name>
    <name evidence="3" type="ORF">FPQ13_06805</name>
</gene>
<evidence type="ECO:0000313" key="3">
    <source>
        <dbReference type="EMBL" id="TSJ65554.1"/>
    </source>
</evidence>
<reference evidence="3 4" key="1">
    <citation type="submission" date="2019-07" db="EMBL/GenBank/DDBJ databases">
        <title>Allobacillus sp. nov. SKP isolated from shrimp paste of Euphausiacea.</title>
        <authorList>
            <person name="Kanchanasin P."/>
            <person name="Tanasupawat S."/>
            <person name="Shi W."/>
            <person name="Wu L."/>
            <person name="Ma J."/>
        </authorList>
    </citation>
    <scope>NUCLEOTIDE SEQUENCE [LARGE SCALE GENOMIC DNA]</scope>
    <source>
        <strain evidence="3 4">SKP4-8</strain>
    </source>
</reference>
<dbReference type="AlphaFoldDB" id="A0A556PMD2"/>
<dbReference type="SUPFAM" id="SSF52833">
    <property type="entry name" value="Thioredoxin-like"/>
    <property type="match status" value="1"/>
</dbReference>
<dbReference type="Proteomes" id="UP000316425">
    <property type="component" value="Unassembled WGS sequence"/>
</dbReference>
<organism evidence="3 4">
    <name type="scientific">Allobacillus salarius</name>
    <dbReference type="NCBI Taxonomy" id="1955272"/>
    <lineage>
        <taxon>Bacteria</taxon>
        <taxon>Bacillati</taxon>
        <taxon>Bacillota</taxon>
        <taxon>Bacilli</taxon>
        <taxon>Bacillales</taxon>
        <taxon>Bacillaceae</taxon>
        <taxon>Allobacillus</taxon>
    </lineage>
</organism>
<evidence type="ECO:0000256" key="2">
    <source>
        <dbReference type="HAMAP-Rule" id="MF_02245"/>
    </source>
</evidence>
<keyword evidence="1 2" id="KW-0963">Cytoplasm</keyword>
<accession>A0A556PMD2</accession>
<dbReference type="Gene3D" id="3.40.30.10">
    <property type="entry name" value="Glutaredoxin"/>
    <property type="match status" value="1"/>
</dbReference>
<comment type="caution">
    <text evidence="3">The sequence shown here is derived from an EMBL/GenBank/DDBJ whole genome shotgun (WGS) entry which is preliminary data.</text>
</comment>
<dbReference type="InterPro" id="IPR046404">
    <property type="entry name" value="Adapter_SpxH"/>
</dbReference>
<comment type="subunit">
    <text evidence="2">Interacts with Spx.</text>
</comment>
<sequence length="268" mass="31382">MYLFIDPMCPECWSFEPYIKKLVSEYGHYFKLRPIITGSLSSLYNPTPAYIREKINNWDTTAKMTGMCCDPDYWLVNPETSPWPVSLAIKAAELQGQRAGTRYLRKLREYLFLTKKNISDIDNLVTIAERVNLDVEEFHKDLHSEAAKRALLGDLNLTREMEVDQTPSIVLFNREDEYDGLKITSAYDYELYERALMEVMGKHISPSIKPSLMEFLAEHQFVATKEVAFVFDWSMKKTERELLKLSFNNQIERIDAKYGSFWMYKQTT</sequence>
<dbReference type="PANTHER" id="PTHR13887">
    <property type="entry name" value="GLUTATHIONE S-TRANSFERASE KAPPA"/>
    <property type="match status" value="1"/>
</dbReference>
<dbReference type="EMBL" id="VMHE01000009">
    <property type="protein sequence ID" value="TSJ65554.1"/>
    <property type="molecule type" value="Genomic_DNA"/>
</dbReference>
<dbReference type="InterPro" id="IPR036249">
    <property type="entry name" value="Thioredoxin-like_sf"/>
</dbReference>